<dbReference type="Proteomes" id="UP000077521">
    <property type="component" value="Unassembled WGS sequence"/>
</dbReference>
<accession>A0A8T8SI30</accession>
<proteinExistence type="predicted"/>
<evidence type="ECO:0000256" key="1">
    <source>
        <dbReference type="SAM" id="MobiDB-lite"/>
    </source>
</evidence>
<feature type="compositionally biased region" description="Low complexity" evidence="1">
    <location>
        <begin position="137"/>
        <end position="149"/>
    </location>
</feature>
<feature type="compositionally biased region" description="Basic residues" evidence="1">
    <location>
        <begin position="92"/>
        <end position="117"/>
    </location>
</feature>
<dbReference type="AlphaFoldDB" id="A0A8T8SI30"/>
<keyword evidence="3" id="KW-1185">Reference proteome</keyword>
<gene>
    <name evidence="2" type="ORF">A4X13_0g7711</name>
</gene>
<organism evidence="2 3">
    <name type="scientific">Tilletia indica</name>
    <dbReference type="NCBI Taxonomy" id="43049"/>
    <lineage>
        <taxon>Eukaryota</taxon>
        <taxon>Fungi</taxon>
        <taxon>Dikarya</taxon>
        <taxon>Basidiomycota</taxon>
        <taxon>Ustilaginomycotina</taxon>
        <taxon>Exobasidiomycetes</taxon>
        <taxon>Tilletiales</taxon>
        <taxon>Tilletiaceae</taxon>
        <taxon>Tilletia</taxon>
    </lineage>
</organism>
<feature type="compositionally biased region" description="Polar residues" evidence="1">
    <location>
        <begin position="79"/>
        <end position="88"/>
    </location>
</feature>
<feature type="region of interest" description="Disordered" evidence="1">
    <location>
        <begin position="1"/>
        <end position="149"/>
    </location>
</feature>
<evidence type="ECO:0000313" key="2">
    <source>
        <dbReference type="EMBL" id="KAE8240591.1"/>
    </source>
</evidence>
<name>A0A8T8SI30_9BASI</name>
<protein>
    <submittedName>
        <fullName evidence="2">Uncharacterized protein</fullName>
    </submittedName>
</protein>
<sequence length="229" mass="24637">MSATRTAARLDYVDIPALGRRIELSDGEEDGEPTNQQRGNEDVQGEDENVQGDDEGDQGGDNLGRAPDVVDDSEEAESSTRAKTSRNGARNRPARTRKPAVKARTRKSGASRAPSTRKKPEPRRSSPRSKDAKDTKSATSETSAAIAASEADIEHVESAVQLWSPDTPALYGLDAATVQHLNPAEIAQSVRSSLDRNNFVVNGDEELHRQPILKATIAACVATCITRAH</sequence>
<feature type="compositionally biased region" description="Basic and acidic residues" evidence="1">
    <location>
        <begin position="118"/>
        <end position="136"/>
    </location>
</feature>
<evidence type="ECO:0000313" key="3">
    <source>
        <dbReference type="Proteomes" id="UP000077521"/>
    </source>
</evidence>
<reference evidence="2" key="1">
    <citation type="submission" date="2016-04" db="EMBL/GenBank/DDBJ databases">
        <authorList>
            <person name="Nguyen H.D."/>
            <person name="Samba Siva P."/>
            <person name="Cullis J."/>
            <person name="Levesque C.A."/>
            <person name="Hambleton S."/>
        </authorList>
    </citation>
    <scope>NUCLEOTIDE SEQUENCE</scope>
    <source>
        <strain evidence="2">DAOMC 236416</strain>
    </source>
</reference>
<reference evidence="2" key="2">
    <citation type="journal article" date="2019" name="IMA Fungus">
        <title>Genome sequencing and comparison of five Tilletia species to identify candidate genes for the detection of regulated species infecting wheat.</title>
        <authorList>
            <person name="Nguyen H.D.T."/>
            <person name="Sultana T."/>
            <person name="Kesanakurti P."/>
            <person name="Hambleton S."/>
        </authorList>
    </citation>
    <scope>NUCLEOTIDE SEQUENCE</scope>
    <source>
        <strain evidence="2">DAOMC 236416</strain>
    </source>
</reference>
<dbReference type="EMBL" id="LWDF02001042">
    <property type="protein sequence ID" value="KAE8240591.1"/>
    <property type="molecule type" value="Genomic_DNA"/>
</dbReference>
<feature type="compositionally biased region" description="Acidic residues" evidence="1">
    <location>
        <begin position="43"/>
        <end position="58"/>
    </location>
</feature>
<comment type="caution">
    <text evidence="2">The sequence shown here is derived from an EMBL/GenBank/DDBJ whole genome shotgun (WGS) entry which is preliminary data.</text>
</comment>